<protein>
    <recommendedName>
        <fullName evidence="1">ChrR-like cupin domain-containing protein</fullName>
    </recommendedName>
</protein>
<reference evidence="2" key="1">
    <citation type="submission" date="2021-01" db="EMBL/GenBank/DDBJ databases">
        <authorList>
            <person name="Corre E."/>
            <person name="Pelletier E."/>
            <person name="Niang G."/>
            <person name="Scheremetjew M."/>
            <person name="Finn R."/>
            <person name="Kale V."/>
            <person name="Holt S."/>
            <person name="Cochrane G."/>
            <person name="Meng A."/>
            <person name="Brown T."/>
            <person name="Cohen L."/>
        </authorList>
    </citation>
    <scope>NUCLEOTIDE SEQUENCE</scope>
    <source>
        <strain evidence="2">CCMP1510</strain>
    </source>
</reference>
<accession>A0A7S3JZT0</accession>
<gene>
    <name evidence="2" type="ORF">ALAG00032_LOCUS11010</name>
</gene>
<sequence length="229" mass="25884">MKLNADFSKRALVHFNNDYVPSPMAGVDRHMLDRIGTESARATTVVKYVEKGKFPYHVHGGGEEFLVLQGVFSDQHGHFGEGCYVRNPPTSSHEPWSDEGCVILVKLHQFDLNDRTQVHIDTFKMEPVAPRDREEGISIIPLFKDKNENVRMELWEPGTTIQLNLSKGAEFFVIDGSFIESHDTLTKWSWLRLPPGATLNAKAGDTGAKVWIKSGHLADIDFARYENFN</sequence>
<evidence type="ECO:0000313" key="2">
    <source>
        <dbReference type="EMBL" id="CAE0370246.1"/>
    </source>
</evidence>
<dbReference type="EMBL" id="HBIJ01016517">
    <property type="protein sequence ID" value="CAE0370246.1"/>
    <property type="molecule type" value="Transcribed_RNA"/>
</dbReference>
<dbReference type="Pfam" id="PF12973">
    <property type="entry name" value="Cupin_7"/>
    <property type="match status" value="1"/>
</dbReference>
<dbReference type="InterPro" id="IPR025979">
    <property type="entry name" value="ChrR-like_cupin_dom"/>
</dbReference>
<dbReference type="Gene3D" id="2.60.120.10">
    <property type="entry name" value="Jelly Rolls"/>
    <property type="match status" value="1"/>
</dbReference>
<name>A0A7S3JZT0_9STRA</name>
<dbReference type="CDD" id="cd20303">
    <property type="entry name" value="cupin_ChrR_1"/>
    <property type="match status" value="1"/>
</dbReference>
<dbReference type="InterPro" id="IPR011051">
    <property type="entry name" value="RmlC_Cupin_sf"/>
</dbReference>
<dbReference type="AlphaFoldDB" id="A0A7S3JZT0"/>
<dbReference type="SUPFAM" id="SSF51182">
    <property type="entry name" value="RmlC-like cupins"/>
    <property type="match status" value="2"/>
</dbReference>
<dbReference type="InterPro" id="IPR014710">
    <property type="entry name" value="RmlC-like_jellyroll"/>
</dbReference>
<proteinExistence type="predicted"/>
<evidence type="ECO:0000259" key="1">
    <source>
        <dbReference type="Pfam" id="PF12973"/>
    </source>
</evidence>
<organism evidence="2">
    <name type="scientific">Aureoumbra lagunensis</name>
    <dbReference type="NCBI Taxonomy" id="44058"/>
    <lineage>
        <taxon>Eukaryota</taxon>
        <taxon>Sar</taxon>
        <taxon>Stramenopiles</taxon>
        <taxon>Ochrophyta</taxon>
        <taxon>Pelagophyceae</taxon>
        <taxon>Pelagomonadales</taxon>
        <taxon>Aureoumbra</taxon>
    </lineage>
</organism>
<feature type="domain" description="ChrR-like cupin" evidence="1">
    <location>
        <begin position="17"/>
        <end position="110"/>
    </location>
</feature>